<evidence type="ECO:0000256" key="4">
    <source>
        <dbReference type="ARBA" id="ARBA00023136"/>
    </source>
</evidence>
<organism evidence="6 7">
    <name type="scientific">Mycetocola tolaasinivorans</name>
    <dbReference type="NCBI Taxonomy" id="76635"/>
    <lineage>
        <taxon>Bacteria</taxon>
        <taxon>Bacillati</taxon>
        <taxon>Actinomycetota</taxon>
        <taxon>Actinomycetes</taxon>
        <taxon>Micrococcales</taxon>
        <taxon>Microbacteriaceae</taxon>
        <taxon>Mycetocola</taxon>
    </lineage>
</organism>
<name>A0A3L7A7H4_9MICO</name>
<dbReference type="AlphaFoldDB" id="A0A3L7A7H4"/>
<dbReference type="Pfam" id="PF05653">
    <property type="entry name" value="Mg_trans_NIPA"/>
    <property type="match status" value="1"/>
</dbReference>
<feature type="transmembrane region" description="Helical" evidence="5">
    <location>
        <begin position="179"/>
        <end position="200"/>
    </location>
</feature>
<keyword evidence="4 5" id="KW-0472">Membrane</keyword>
<dbReference type="PANTHER" id="PTHR40761:SF1">
    <property type="entry name" value="CONSERVED INTEGRAL MEMBRANE ALANINE VALINE AND LEUCINE RICH PROTEIN-RELATED"/>
    <property type="match status" value="1"/>
</dbReference>
<feature type="transmembrane region" description="Helical" evidence="5">
    <location>
        <begin position="220"/>
        <end position="239"/>
    </location>
</feature>
<evidence type="ECO:0000256" key="2">
    <source>
        <dbReference type="ARBA" id="ARBA00022692"/>
    </source>
</evidence>
<feature type="transmembrane region" description="Helical" evidence="5">
    <location>
        <begin position="15"/>
        <end position="34"/>
    </location>
</feature>
<feature type="transmembrane region" description="Helical" evidence="5">
    <location>
        <begin position="55"/>
        <end position="78"/>
    </location>
</feature>
<feature type="transmembrane region" description="Helical" evidence="5">
    <location>
        <begin position="118"/>
        <end position="138"/>
    </location>
</feature>
<feature type="transmembrane region" description="Helical" evidence="5">
    <location>
        <begin position="277"/>
        <end position="300"/>
    </location>
</feature>
<feature type="transmembrane region" description="Helical" evidence="5">
    <location>
        <begin position="84"/>
        <end position="106"/>
    </location>
</feature>
<protein>
    <submittedName>
        <fullName evidence="6">Multidrug DMT transporter permease</fullName>
    </submittedName>
</protein>
<accession>A0A3L7A7H4</accession>
<proteinExistence type="predicted"/>
<reference evidence="6 7" key="1">
    <citation type="submission" date="2018-10" db="EMBL/GenBank/DDBJ databases">
        <authorList>
            <person name="Li J."/>
        </authorList>
    </citation>
    <scope>NUCLEOTIDE SEQUENCE [LARGE SCALE GENOMIC DNA]</scope>
    <source>
        <strain evidence="6 7">IF 016277</strain>
    </source>
</reference>
<keyword evidence="3 5" id="KW-1133">Transmembrane helix</keyword>
<evidence type="ECO:0000256" key="1">
    <source>
        <dbReference type="ARBA" id="ARBA00004141"/>
    </source>
</evidence>
<dbReference type="GO" id="GO:0016020">
    <property type="term" value="C:membrane"/>
    <property type="evidence" value="ECO:0007669"/>
    <property type="project" value="UniProtKB-SubCell"/>
</dbReference>
<dbReference type="PANTHER" id="PTHR40761">
    <property type="entry name" value="CONSERVED INTEGRAL MEMBRANE ALANINE VALINE AND LEUCINE RICH PROTEIN-RELATED"/>
    <property type="match status" value="1"/>
</dbReference>
<dbReference type="InterPro" id="IPR008521">
    <property type="entry name" value="Mg_trans_NIPA"/>
</dbReference>
<evidence type="ECO:0000313" key="6">
    <source>
        <dbReference type="EMBL" id="RLP76127.1"/>
    </source>
</evidence>
<dbReference type="EMBL" id="RCUX01000005">
    <property type="protein sequence ID" value="RLP76127.1"/>
    <property type="molecule type" value="Genomic_DNA"/>
</dbReference>
<dbReference type="OrthoDB" id="4571836at2"/>
<comment type="caution">
    <text evidence="6">The sequence shown here is derived from an EMBL/GenBank/DDBJ whole genome shotgun (WGS) entry which is preliminary data.</text>
</comment>
<feature type="transmembrane region" description="Helical" evidence="5">
    <location>
        <begin position="150"/>
        <end position="167"/>
    </location>
</feature>
<comment type="subcellular location">
    <subcellularLocation>
        <location evidence="1">Membrane</location>
        <topology evidence="1">Multi-pass membrane protein</topology>
    </subcellularLocation>
</comment>
<dbReference type="GO" id="GO:0015095">
    <property type="term" value="F:magnesium ion transmembrane transporter activity"/>
    <property type="evidence" value="ECO:0007669"/>
    <property type="project" value="InterPro"/>
</dbReference>
<keyword evidence="2 5" id="KW-0812">Transmembrane</keyword>
<feature type="transmembrane region" description="Helical" evidence="5">
    <location>
        <begin position="251"/>
        <end position="271"/>
    </location>
</feature>
<evidence type="ECO:0000256" key="5">
    <source>
        <dbReference type="SAM" id="Phobius"/>
    </source>
</evidence>
<evidence type="ECO:0000256" key="3">
    <source>
        <dbReference type="ARBA" id="ARBA00022989"/>
    </source>
</evidence>
<gene>
    <name evidence="6" type="ORF">D9V32_08210</name>
</gene>
<dbReference type="Proteomes" id="UP000272503">
    <property type="component" value="Unassembled WGS sequence"/>
</dbReference>
<sequence length="326" mass="33407">MCDGGKAMVVGSAPLFGVLLALVSAAVLAVGNLWQSRGVNLVSAAAEASGENKTPFLALLRTPIWIAGSALFGVAILLQMGSLAFAPLILVQPIGVTALVFSAVLNARVRRKPLPRRVLLGIAISLIGVIAYVIIAALVSKQKPISDGQLSAILITLAAVLAIAAAIRFGTRGTAKAPIFYVVLGGIFSGFVATLGKTVILRVETMFAGHRMVFDSGSVLTLICVLGIGVASALSIYFVQYSHTCNPPDVVIAGLTVVDPAVAVVLGITILHEAAGAPVISFVGFILAGAAAFIGVVILARAENAEEDAQSTETIERGAQRSAESA</sequence>
<evidence type="ECO:0000313" key="7">
    <source>
        <dbReference type="Proteomes" id="UP000272503"/>
    </source>
</evidence>
<keyword evidence="7" id="KW-1185">Reference proteome</keyword>